<keyword evidence="3" id="KW-1185">Reference proteome</keyword>
<proteinExistence type="predicted"/>
<name>A0A6H5H7S0_9HEMI</name>
<reference evidence="2 3" key="1">
    <citation type="submission" date="2020-02" db="EMBL/GenBank/DDBJ databases">
        <authorList>
            <person name="Ferguson B K."/>
        </authorList>
    </citation>
    <scope>NUCLEOTIDE SEQUENCE [LARGE SCALE GENOMIC DNA]</scope>
</reference>
<feature type="region of interest" description="Disordered" evidence="1">
    <location>
        <begin position="1"/>
        <end position="31"/>
    </location>
</feature>
<dbReference type="Proteomes" id="UP000479000">
    <property type="component" value="Unassembled WGS sequence"/>
</dbReference>
<sequence>MVSVRDRYRKSADRISAQGKGDKSASSLSRSIRPRSISCFCTVHIGKLPDWSSRGRPLLRIVRFASQAARDKRFLFF</sequence>
<protein>
    <submittedName>
        <fullName evidence="2">Uncharacterized protein</fullName>
    </submittedName>
</protein>
<gene>
    <name evidence="2" type="ORF">NTEN_LOCUS17623</name>
</gene>
<evidence type="ECO:0000256" key="1">
    <source>
        <dbReference type="SAM" id="MobiDB-lite"/>
    </source>
</evidence>
<feature type="non-terminal residue" evidence="2">
    <location>
        <position position="77"/>
    </location>
</feature>
<evidence type="ECO:0000313" key="2">
    <source>
        <dbReference type="EMBL" id="CAB0012934.1"/>
    </source>
</evidence>
<accession>A0A6H5H7S0</accession>
<organism evidence="2 3">
    <name type="scientific">Nesidiocoris tenuis</name>
    <dbReference type="NCBI Taxonomy" id="355587"/>
    <lineage>
        <taxon>Eukaryota</taxon>
        <taxon>Metazoa</taxon>
        <taxon>Ecdysozoa</taxon>
        <taxon>Arthropoda</taxon>
        <taxon>Hexapoda</taxon>
        <taxon>Insecta</taxon>
        <taxon>Pterygota</taxon>
        <taxon>Neoptera</taxon>
        <taxon>Paraneoptera</taxon>
        <taxon>Hemiptera</taxon>
        <taxon>Heteroptera</taxon>
        <taxon>Panheteroptera</taxon>
        <taxon>Cimicomorpha</taxon>
        <taxon>Miridae</taxon>
        <taxon>Dicyphina</taxon>
        <taxon>Nesidiocoris</taxon>
    </lineage>
</organism>
<dbReference type="AlphaFoldDB" id="A0A6H5H7S0"/>
<feature type="compositionally biased region" description="Basic and acidic residues" evidence="1">
    <location>
        <begin position="1"/>
        <end position="13"/>
    </location>
</feature>
<evidence type="ECO:0000313" key="3">
    <source>
        <dbReference type="Proteomes" id="UP000479000"/>
    </source>
</evidence>
<dbReference type="EMBL" id="CADCXU010025668">
    <property type="protein sequence ID" value="CAB0012934.1"/>
    <property type="molecule type" value="Genomic_DNA"/>
</dbReference>